<proteinExistence type="predicted"/>
<accession>A0A7G1KW07</accession>
<reference evidence="2 3" key="1">
    <citation type="submission" date="2020-08" db="EMBL/GenBank/DDBJ databases">
        <title>Genome Sequencing of Nocardia wallacei strain FMUON74 and assembly.</title>
        <authorList>
            <person name="Toyokawa M."/>
            <person name="Uesaka K."/>
        </authorList>
    </citation>
    <scope>NUCLEOTIDE SEQUENCE [LARGE SCALE GENOMIC DNA]</scope>
    <source>
        <strain evidence="2 3">FMUON74</strain>
        <plasmid evidence="2 3">pFMUON74</plasmid>
    </source>
</reference>
<dbReference type="Proteomes" id="UP000516173">
    <property type="component" value="Plasmid pFMUON74"/>
</dbReference>
<geneLocation type="plasmid" evidence="2 3">
    <name>pFMUON74</name>
</geneLocation>
<dbReference type="RefSeq" id="WP_187689698.1">
    <property type="nucleotide sequence ID" value="NZ_AP023397.1"/>
</dbReference>
<dbReference type="AlphaFoldDB" id="A0A7G1KW07"/>
<sequence>MIAPRDPGKQLPLLINPNDPPREIDVQEMRAVLETLLEGLRQWDGTTPAADAGDGEQQDIRALMDESMAAFAEMGIQVQFQAPR</sequence>
<evidence type="ECO:0000313" key="2">
    <source>
        <dbReference type="EMBL" id="BCK59418.1"/>
    </source>
</evidence>
<dbReference type="KEGG" id="nwl:NWFMUON74_71900"/>
<dbReference type="GeneID" id="80351556"/>
<protein>
    <submittedName>
        <fullName evidence="2">Uncharacterized protein</fullName>
    </submittedName>
</protein>
<keyword evidence="3" id="KW-1185">Reference proteome</keyword>
<gene>
    <name evidence="2" type="ORF">NWFMUON74_71900</name>
</gene>
<evidence type="ECO:0000256" key="1">
    <source>
        <dbReference type="SAM" id="MobiDB-lite"/>
    </source>
</evidence>
<feature type="region of interest" description="Disordered" evidence="1">
    <location>
        <begin position="1"/>
        <end position="20"/>
    </location>
</feature>
<dbReference type="EMBL" id="AP023397">
    <property type="protein sequence ID" value="BCK59418.1"/>
    <property type="molecule type" value="Genomic_DNA"/>
</dbReference>
<keyword evidence="2" id="KW-0614">Plasmid</keyword>
<evidence type="ECO:0000313" key="3">
    <source>
        <dbReference type="Proteomes" id="UP000516173"/>
    </source>
</evidence>
<organism evidence="2 3">
    <name type="scientific">Nocardia wallacei</name>
    <dbReference type="NCBI Taxonomy" id="480035"/>
    <lineage>
        <taxon>Bacteria</taxon>
        <taxon>Bacillati</taxon>
        <taxon>Actinomycetota</taxon>
        <taxon>Actinomycetes</taxon>
        <taxon>Mycobacteriales</taxon>
        <taxon>Nocardiaceae</taxon>
        <taxon>Nocardia</taxon>
    </lineage>
</organism>
<name>A0A7G1KW07_9NOCA</name>